<feature type="domain" description="Beta-ketoacyl synthase-like N-terminal" evidence="1">
    <location>
        <begin position="59"/>
        <end position="180"/>
    </location>
</feature>
<organism evidence="2 3">
    <name type="scientific">Micromonospora fiedleri</name>
    <dbReference type="NCBI Taxonomy" id="1157498"/>
    <lineage>
        <taxon>Bacteria</taxon>
        <taxon>Bacillati</taxon>
        <taxon>Actinomycetota</taxon>
        <taxon>Actinomycetes</taxon>
        <taxon>Micromonosporales</taxon>
        <taxon>Micromonosporaceae</taxon>
        <taxon>Micromonospora</taxon>
    </lineage>
</organism>
<gene>
    <name evidence="2" type="ORF">JMF97_26930</name>
</gene>
<sequence length="304" mass="30807">MTSMPAPPVTAVAVTSYSVHLPADERFDTAVADLPPVEPGCPADRAHTLLGRKGLLYKEPATRLALCAVHRALGLPDGVRPANALDPRTAVVAASNLGNVATVVDVTRAVAKEGSRGVSPMAAPNASSNVIASSIALWFRFGGPNLMVCSGETAGLDALALGALLLRARRADRVLVVGAEPDDETAVAVHRGPAADPTAPPLRAGAACVVLEPVTRAAAPLATVTVGPTVSRRADVPPWSAPIVLGPGHLDPAAAWGDCYGAQGVLQTALAAQLVAEGADGVAVLCGGDDDGWRTALLTPGRRP</sequence>
<dbReference type="EMBL" id="JAETXL010000012">
    <property type="protein sequence ID" value="MBL6279795.1"/>
    <property type="molecule type" value="Genomic_DNA"/>
</dbReference>
<name>A0ABS1UTV5_9ACTN</name>
<proteinExistence type="predicted"/>
<dbReference type="Gene3D" id="3.40.47.10">
    <property type="match status" value="1"/>
</dbReference>
<dbReference type="Proteomes" id="UP000661193">
    <property type="component" value="Unassembled WGS sequence"/>
</dbReference>
<accession>A0ABS1UTV5</accession>
<dbReference type="SUPFAM" id="SSF53901">
    <property type="entry name" value="Thiolase-like"/>
    <property type="match status" value="1"/>
</dbReference>
<comment type="caution">
    <text evidence="2">The sequence shown here is derived from an EMBL/GenBank/DDBJ whole genome shotgun (WGS) entry which is preliminary data.</text>
</comment>
<dbReference type="Pfam" id="PF00109">
    <property type="entry name" value="ketoacyl-synt"/>
    <property type="match status" value="1"/>
</dbReference>
<evidence type="ECO:0000313" key="3">
    <source>
        <dbReference type="Proteomes" id="UP000661193"/>
    </source>
</evidence>
<dbReference type="InterPro" id="IPR014030">
    <property type="entry name" value="Ketoacyl_synth_N"/>
</dbReference>
<dbReference type="InterPro" id="IPR016039">
    <property type="entry name" value="Thiolase-like"/>
</dbReference>
<keyword evidence="3" id="KW-1185">Reference proteome</keyword>
<protein>
    <submittedName>
        <fullName evidence="2">Beta-ketoacyl synthase</fullName>
    </submittedName>
</protein>
<evidence type="ECO:0000313" key="2">
    <source>
        <dbReference type="EMBL" id="MBL6279795.1"/>
    </source>
</evidence>
<reference evidence="2 3" key="1">
    <citation type="submission" date="2021-01" db="EMBL/GenBank/DDBJ databases">
        <title>Genome sequencing of Micromonospora fiedleri MG-37.</title>
        <authorList>
            <person name="Moreland P.E.J."/>
            <person name="Stach J.E.M."/>
        </authorList>
    </citation>
    <scope>NUCLEOTIDE SEQUENCE [LARGE SCALE GENOMIC DNA]</scope>
    <source>
        <strain evidence="2 3">MG-37</strain>
    </source>
</reference>
<evidence type="ECO:0000259" key="1">
    <source>
        <dbReference type="Pfam" id="PF00109"/>
    </source>
</evidence>